<gene>
    <name evidence="1" type="ORF">Air01nite_43500</name>
</gene>
<evidence type="ECO:0000313" key="1">
    <source>
        <dbReference type="EMBL" id="GIF58255.1"/>
    </source>
</evidence>
<dbReference type="Proteomes" id="UP000624325">
    <property type="component" value="Unassembled WGS sequence"/>
</dbReference>
<name>A0ABQ4C7G7_9ACTN</name>
<dbReference type="Gene3D" id="3.40.50.150">
    <property type="entry name" value="Vaccinia Virus protein VP39"/>
    <property type="match status" value="1"/>
</dbReference>
<reference evidence="1 2" key="1">
    <citation type="submission" date="2021-01" db="EMBL/GenBank/DDBJ databases">
        <title>Whole genome shotgun sequence of Asanoa iriomotensis NBRC 100142.</title>
        <authorList>
            <person name="Komaki H."/>
            <person name="Tamura T."/>
        </authorList>
    </citation>
    <scope>NUCLEOTIDE SEQUENCE [LARGE SCALE GENOMIC DNA]</scope>
    <source>
        <strain evidence="1 2">NBRC 100142</strain>
    </source>
</reference>
<organism evidence="1 2">
    <name type="scientific">Asanoa iriomotensis</name>
    <dbReference type="NCBI Taxonomy" id="234613"/>
    <lineage>
        <taxon>Bacteria</taxon>
        <taxon>Bacillati</taxon>
        <taxon>Actinomycetota</taxon>
        <taxon>Actinomycetes</taxon>
        <taxon>Micromonosporales</taxon>
        <taxon>Micromonosporaceae</taxon>
        <taxon>Asanoa</taxon>
    </lineage>
</organism>
<accession>A0ABQ4C7G7</accession>
<evidence type="ECO:0000313" key="2">
    <source>
        <dbReference type="Proteomes" id="UP000624325"/>
    </source>
</evidence>
<dbReference type="Pfam" id="PF13489">
    <property type="entry name" value="Methyltransf_23"/>
    <property type="match status" value="1"/>
</dbReference>
<keyword evidence="2" id="KW-1185">Reference proteome</keyword>
<comment type="caution">
    <text evidence="1">The sequence shown here is derived from an EMBL/GenBank/DDBJ whole genome shotgun (WGS) entry which is preliminary data.</text>
</comment>
<dbReference type="CDD" id="cd02440">
    <property type="entry name" value="AdoMet_MTases"/>
    <property type="match status" value="1"/>
</dbReference>
<dbReference type="RefSeq" id="WP_203704680.1">
    <property type="nucleotide sequence ID" value="NZ_BAAALU010000009.1"/>
</dbReference>
<dbReference type="SUPFAM" id="SSF53335">
    <property type="entry name" value="S-adenosyl-L-methionine-dependent methyltransferases"/>
    <property type="match status" value="1"/>
</dbReference>
<protein>
    <recommendedName>
        <fullName evidence="3">Methyltransferase family protein</fullName>
    </recommendedName>
</protein>
<dbReference type="EMBL" id="BONC01000031">
    <property type="protein sequence ID" value="GIF58255.1"/>
    <property type="molecule type" value="Genomic_DNA"/>
</dbReference>
<evidence type="ECO:0008006" key="3">
    <source>
        <dbReference type="Google" id="ProtNLM"/>
    </source>
</evidence>
<sequence length="218" mass="23905">MTDDATRRWLGATWTFVRTALPPAPARVVEIGCGPAGGFLPALAAAGYDAVGVDPEAPEGPQYRRMEFERWSPPAPADAVVACTSLHHVDDLDAVLERIAAATRPGAIVVVVEWARERFDERTATWCFDRLPPGDGWLHRHAARWRESGAPWPAYLDEWAATERLHRGDAIVAALGRRFRTRSVEAAPYFFADLGLSDDDERSAGIALTGLRYVGLAE</sequence>
<dbReference type="InterPro" id="IPR029063">
    <property type="entry name" value="SAM-dependent_MTases_sf"/>
</dbReference>
<proteinExistence type="predicted"/>